<gene>
    <name evidence="1" type="ORF">MNODULE_21825</name>
</gene>
<dbReference type="RefSeq" id="WP_168063351.1">
    <property type="nucleotide sequence ID" value="NZ_VTOW01000006.1"/>
</dbReference>
<accession>A0A7X6DUE2</accession>
<comment type="caution">
    <text evidence="1">The sequence shown here is derived from an EMBL/GenBank/DDBJ whole genome shotgun (WGS) entry which is preliminary data.</text>
</comment>
<dbReference type="Proteomes" id="UP000534783">
    <property type="component" value="Unassembled WGS sequence"/>
</dbReference>
<sequence length="101" mass="11704">MDFSKQRILVGLILLQTVVILFLIHKAIAIRNGELFARTEADYYKKALEEVSENDDAFLGEILQEREDLLREYKSTLEIARRNGLKIGLWPRRATALEQTI</sequence>
<protein>
    <submittedName>
        <fullName evidence="1">Uncharacterized protein</fullName>
    </submittedName>
</protein>
<proteinExistence type="predicted"/>
<dbReference type="AlphaFoldDB" id="A0A7X6DUE2"/>
<evidence type="ECO:0000313" key="1">
    <source>
        <dbReference type="EMBL" id="NKE73402.1"/>
    </source>
</evidence>
<evidence type="ECO:0000313" key="2">
    <source>
        <dbReference type="Proteomes" id="UP000534783"/>
    </source>
</evidence>
<organism evidence="1 2">
    <name type="scientific">Candidatus Manganitrophus noduliformans</name>
    <dbReference type="NCBI Taxonomy" id="2606439"/>
    <lineage>
        <taxon>Bacteria</taxon>
        <taxon>Pseudomonadati</taxon>
        <taxon>Nitrospirota</taxon>
        <taxon>Nitrospiria</taxon>
        <taxon>Candidatus Troglogloeales</taxon>
        <taxon>Candidatus Manganitrophaceae</taxon>
        <taxon>Candidatus Manganitrophus</taxon>
    </lineage>
</organism>
<keyword evidence="2" id="KW-1185">Reference proteome</keyword>
<reference evidence="1 2" key="1">
    <citation type="journal article" date="2020" name="Nature">
        <title>Bacterial chemolithoautotrophy via manganese oxidation.</title>
        <authorList>
            <person name="Yu H."/>
            <person name="Leadbetter J.R."/>
        </authorList>
    </citation>
    <scope>NUCLEOTIDE SEQUENCE [LARGE SCALE GENOMIC DNA]</scope>
    <source>
        <strain evidence="1 2">Mn-1</strain>
    </source>
</reference>
<dbReference type="EMBL" id="VTOW01000006">
    <property type="protein sequence ID" value="NKE73402.1"/>
    <property type="molecule type" value="Genomic_DNA"/>
</dbReference>
<name>A0A7X6DUE2_9BACT</name>